<dbReference type="HOGENOM" id="CLU_2359265_0_0_1"/>
<dbReference type="InParanoid" id="A0A0C2WZC5"/>
<sequence length="96" mass="11288">MRFDCCDVNEQNESVHEWLKRTSPNLVLKIRVVSCQDHLKSRVHGFLSDARDSEDYPIHSFHGCRIAFHFFKNRIFRFGLESPCKGLVYRLICMVG</sequence>
<reference evidence="1 2" key="1">
    <citation type="submission" date="2014-04" db="EMBL/GenBank/DDBJ databases">
        <title>Evolutionary Origins and Diversification of the Mycorrhizal Mutualists.</title>
        <authorList>
            <consortium name="DOE Joint Genome Institute"/>
            <consortium name="Mycorrhizal Genomics Consortium"/>
            <person name="Kohler A."/>
            <person name="Kuo A."/>
            <person name="Nagy L.G."/>
            <person name="Floudas D."/>
            <person name="Copeland A."/>
            <person name="Barry K.W."/>
            <person name="Cichocki N."/>
            <person name="Veneault-Fourrey C."/>
            <person name="LaButti K."/>
            <person name="Lindquist E.A."/>
            <person name="Lipzen A."/>
            <person name="Lundell T."/>
            <person name="Morin E."/>
            <person name="Murat C."/>
            <person name="Riley R."/>
            <person name="Ohm R."/>
            <person name="Sun H."/>
            <person name="Tunlid A."/>
            <person name="Henrissat B."/>
            <person name="Grigoriev I.V."/>
            <person name="Hibbett D.S."/>
            <person name="Martin F."/>
        </authorList>
    </citation>
    <scope>NUCLEOTIDE SEQUENCE [LARGE SCALE GENOMIC DNA]</scope>
    <source>
        <strain evidence="1 2">Koide BX008</strain>
    </source>
</reference>
<name>A0A0C2WZC5_AMAMK</name>
<dbReference type="EMBL" id="KN818280">
    <property type="protein sequence ID" value="KIL61773.1"/>
    <property type="molecule type" value="Genomic_DNA"/>
</dbReference>
<accession>A0A0C2WZC5</accession>
<proteinExistence type="predicted"/>
<evidence type="ECO:0000313" key="1">
    <source>
        <dbReference type="EMBL" id="KIL61773.1"/>
    </source>
</evidence>
<keyword evidence="2" id="KW-1185">Reference proteome</keyword>
<evidence type="ECO:0000313" key="2">
    <source>
        <dbReference type="Proteomes" id="UP000054549"/>
    </source>
</evidence>
<dbReference type="Proteomes" id="UP000054549">
    <property type="component" value="Unassembled WGS sequence"/>
</dbReference>
<dbReference type="AlphaFoldDB" id="A0A0C2WZC5"/>
<gene>
    <name evidence="1" type="ORF">M378DRAFT_821193</name>
</gene>
<protein>
    <submittedName>
        <fullName evidence="1">Uncharacterized protein</fullName>
    </submittedName>
</protein>
<organism evidence="1 2">
    <name type="scientific">Amanita muscaria (strain Koide BX008)</name>
    <dbReference type="NCBI Taxonomy" id="946122"/>
    <lineage>
        <taxon>Eukaryota</taxon>
        <taxon>Fungi</taxon>
        <taxon>Dikarya</taxon>
        <taxon>Basidiomycota</taxon>
        <taxon>Agaricomycotina</taxon>
        <taxon>Agaricomycetes</taxon>
        <taxon>Agaricomycetidae</taxon>
        <taxon>Agaricales</taxon>
        <taxon>Pluteineae</taxon>
        <taxon>Amanitaceae</taxon>
        <taxon>Amanita</taxon>
    </lineage>
</organism>